<dbReference type="OrthoDB" id="3638028at2"/>
<evidence type="ECO:0000313" key="1">
    <source>
        <dbReference type="EMBL" id="OWJ77064.1"/>
    </source>
</evidence>
<dbReference type="InterPro" id="IPR006748">
    <property type="entry name" value="NH2Glyco/OHUrea_AB-resist_kin"/>
</dbReference>
<dbReference type="InterPro" id="IPR011009">
    <property type="entry name" value="Kinase-like_dom_sf"/>
</dbReference>
<accession>A0A212AAA4</accession>
<reference evidence="1 2" key="1">
    <citation type="submission" date="2016-12" db="EMBL/GenBank/DDBJ databases">
        <title>Comparison of Traditional DNA-DNA Hybridization with In Silico Genomic Analysis.</title>
        <authorList>
            <person name="Nicholson A.C."/>
            <person name="Humrighouse B.W."/>
            <person name="Graziano J."/>
            <person name="Lasker B."/>
            <person name="Whitney A.M."/>
            <person name="Mcquiston J.R."/>
        </authorList>
    </citation>
    <scope>NUCLEOTIDE SEQUENCE [LARGE SCALE GENOMIC DNA]</scope>
    <source>
        <strain evidence="1 2">H2240</strain>
    </source>
</reference>
<organism evidence="1 2">
    <name type="scientific">Haematobacter genomosp. 1</name>
    <dbReference type="NCBI Taxonomy" id="366618"/>
    <lineage>
        <taxon>Bacteria</taxon>
        <taxon>Pseudomonadati</taxon>
        <taxon>Pseudomonadota</taxon>
        <taxon>Alphaproteobacteria</taxon>
        <taxon>Rhodobacterales</taxon>
        <taxon>Paracoccaceae</taxon>
        <taxon>Haematobacter</taxon>
    </lineage>
</organism>
<name>A0A212AAA4_9RHOB</name>
<keyword evidence="1" id="KW-0808">Transferase</keyword>
<proteinExistence type="predicted"/>
<dbReference type="SUPFAM" id="SSF56112">
    <property type="entry name" value="Protein kinase-like (PK-like)"/>
    <property type="match status" value="1"/>
</dbReference>
<protein>
    <submittedName>
        <fullName evidence="1">APH(6) family putative aminoglycoside O-phosphotransferase</fullName>
    </submittedName>
</protein>
<dbReference type="Proteomes" id="UP000196878">
    <property type="component" value="Unassembled WGS sequence"/>
</dbReference>
<dbReference type="EMBL" id="NIPW01000024">
    <property type="protein sequence ID" value="OWJ77064.1"/>
    <property type="molecule type" value="Genomic_DNA"/>
</dbReference>
<sequence length="269" mass="29267">MTRFDPWLARWGLIPDGPVTDTPGARLLPVRHLGRPAMLKVTRSDEERAGYPLMVWWHGEGAARVLACEGDALLMARATGPRSLLHMSRTGEDAAATAALCAVLARLHRPRAGAPPLLPLETWFAGLWRFAADPRLARGTEIARQALADQQERLPLHGDLHHGNVLDFGGEGWLAIDPKGIEGDRAFDHVRLFTNPDLAEPRHPVALMPGVFEARLAIVARDAGIDRPRLLRWIVAGTALSAAWLLEDGADATLTLAVMSRALEELDGG</sequence>
<keyword evidence="2" id="KW-1185">Reference proteome</keyword>
<evidence type="ECO:0000313" key="2">
    <source>
        <dbReference type="Proteomes" id="UP000196878"/>
    </source>
</evidence>
<comment type="caution">
    <text evidence="1">The sequence shown here is derived from an EMBL/GenBank/DDBJ whole genome shotgun (WGS) entry which is preliminary data.</text>
</comment>
<dbReference type="AlphaFoldDB" id="A0A212AAA4"/>
<dbReference type="GO" id="GO:0016773">
    <property type="term" value="F:phosphotransferase activity, alcohol group as acceptor"/>
    <property type="evidence" value="ECO:0007669"/>
    <property type="project" value="InterPro"/>
</dbReference>
<dbReference type="GO" id="GO:0019748">
    <property type="term" value="P:secondary metabolic process"/>
    <property type="evidence" value="ECO:0007669"/>
    <property type="project" value="InterPro"/>
</dbReference>
<gene>
    <name evidence="1" type="ORF">CDV49_12275</name>
</gene>
<dbReference type="Pfam" id="PF04655">
    <property type="entry name" value="APH_6_hur"/>
    <property type="match status" value="1"/>
</dbReference>
<dbReference type="RefSeq" id="WP_088215852.1">
    <property type="nucleotide sequence ID" value="NZ_NIPW01000024.1"/>
</dbReference>